<dbReference type="Proteomes" id="UP001108123">
    <property type="component" value="Unassembled WGS sequence"/>
</dbReference>
<comment type="caution">
    <text evidence="2">The sequence shown here is derived from an EMBL/GenBank/DDBJ whole genome shotgun (WGS) entry which is preliminary data.</text>
</comment>
<keyword evidence="1" id="KW-0812">Transmembrane</keyword>
<feature type="transmembrane region" description="Helical" evidence="1">
    <location>
        <begin position="7"/>
        <end position="24"/>
    </location>
</feature>
<dbReference type="EMBL" id="JAKNID010000074">
    <property type="protein sequence ID" value="MCG4565976.1"/>
    <property type="molecule type" value="Genomic_DNA"/>
</dbReference>
<dbReference type="AlphaFoldDB" id="A0A9Q4AE59"/>
<feature type="transmembrane region" description="Helical" evidence="1">
    <location>
        <begin position="59"/>
        <end position="77"/>
    </location>
</feature>
<evidence type="ECO:0000313" key="2">
    <source>
        <dbReference type="EMBL" id="MCG4565976.1"/>
    </source>
</evidence>
<keyword evidence="1" id="KW-0472">Membrane</keyword>
<gene>
    <name evidence="2" type="ORF">L0P62_11000</name>
</gene>
<name>A0A9Q4AE59_9FIRM</name>
<keyword evidence="1" id="KW-1133">Transmembrane helix</keyword>
<reference evidence="2" key="1">
    <citation type="submission" date="2022-01" db="EMBL/GenBank/DDBJ databases">
        <title>Collection of gut derived symbiotic bacterial strains cultured from healthy donors.</title>
        <authorList>
            <person name="Lin H."/>
            <person name="Kohout C."/>
            <person name="Waligurski E."/>
            <person name="Pamer E.G."/>
        </authorList>
    </citation>
    <scope>NUCLEOTIDE SEQUENCE</scope>
    <source>
        <strain evidence="2">MSK.14.39</strain>
    </source>
</reference>
<evidence type="ECO:0000256" key="1">
    <source>
        <dbReference type="SAM" id="Phobius"/>
    </source>
</evidence>
<proteinExistence type="predicted"/>
<feature type="transmembrane region" description="Helical" evidence="1">
    <location>
        <begin position="30"/>
        <end position="47"/>
    </location>
</feature>
<keyword evidence="3" id="KW-1185">Reference proteome</keyword>
<protein>
    <submittedName>
        <fullName evidence="2">Uncharacterized protein</fullName>
    </submittedName>
</protein>
<evidence type="ECO:0000313" key="3">
    <source>
        <dbReference type="Proteomes" id="UP001108123"/>
    </source>
</evidence>
<organism evidence="2 3">
    <name type="scientific">Anaerosalibacter bizertensis</name>
    <dbReference type="NCBI Taxonomy" id="932217"/>
    <lineage>
        <taxon>Bacteria</taxon>
        <taxon>Bacillati</taxon>
        <taxon>Bacillota</taxon>
        <taxon>Tissierellia</taxon>
        <taxon>Tissierellales</taxon>
        <taxon>Sporanaerobacteraceae</taxon>
        <taxon>Anaerosalibacter</taxon>
    </lineage>
</organism>
<accession>A0A9Q4AE59</accession>
<sequence>MEKARQIIVGIVSATYLILILMKVDIPRNVFIALVGIILINQAIDEWNEYKETKKKIHLLIPITLLSIIIFVVLNLLF</sequence>
<dbReference type="RefSeq" id="WP_226808841.1">
    <property type="nucleotide sequence ID" value="NZ_JAJBNW010000113.1"/>
</dbReference>